<dbReference type="Proteomes" id="UP000276215">
    <property type="component" value="Unassembled WGS sequence"/>
</dbReference>
<protein>
    <submittedName>
        <fullName evidence="1">Uncharacterized protein</fullName>
    </submittedName>
</protein>
<accession>A0A3N4J6Z5</accession>
<gene>
    <name evidence="1" type="ORF">L873DRAFT_1814973</name>
</gene>
<dbReference type="AlphaFoldDB" id="A0A3N4J6Z5"/>
<reference evidence="1 2" key="1">
    <citation type="journal article" date="2018" name="Nat. Ecol. Evol.">
        <title>Pezizomycetes genomes reveal the molecular basis of ectomycorrhizal truffle lifestyle.</title>
        <authorList>
            <person name="Murat C."/>
            <person name="Payen T."/>
            <person name="Noel B."/>
            <person name="Kuo A."/>
            <person name="Morin E."/>
            <person name="Chen J."/>
            <person name="Kohler A."/>
            <person name="Krizsan K."/>
            <person name="Balestrini R."/>
            <person name="Da Silva C."/>
            <person name="Montanini B."/>
            <person name="Hainaut M."/>
            <person name="Levati E."/>
            <person name="Barry K.W."/>
            <person name="Belfiori B."/>
            <person name="Cichocki N."/>
            <person name="Clum A."/>
            <person name="Dockter R.B."/>
            <person name="Fauchery L."/>
            <person name="Guy J."/>
            <person name="Iotti M."/>
            <person name="Le Tacon F."/>
            <person name="Lindquist E.A."/>
            <person name="Lipzen A."/>
            <person name="Malagnac F."/>
            <person name="Mello A."/>
            <person name="Molinier V."/>
            <person name="Miyauchi S."/>
            <person name="Poulain J."/>
            <person name="Riccioni C."/>
            <person name="Rubini A."/>
            <person name="Sitrit Y."/>
            <person name="Splivallo R."/>
            <person name="Traeger S."/>
            <person name="Wang M."/>
            <person name="Zifcakova L."/>
            <person name="Wipf D."/>
            <person name="Zambonelli A."/>
            <person name="Paolocci F."/>
            <person name="Nowrousian M."/>
            <person name="Ottonello S."/>
            <person name="Baldrian P."/>
            <person name="Spatafora J.W."/>
            <person name="Henrissat B."/>
            <person name="Nagy L.G."/>
            <person name="Aury J.M."/>
            <person name="Wincker P."/>
            <person name="Grigoriev I.V."/>
            <person name="Bonfante P."/>
            <person name="Martin F.M."/>
        </authorList>
    </citation>
    <scope>NUCLEOTIDE SEQUENCE [LARGE SCALE GENOMIC DNA]</scope>
    <source>
        <strain evidence="1 2">120613-1</strain>
    </source>
</reference>
<feature type="non-terminal residue" evidence="1">
    <location>
        <position position="75"/>
    </location>
</feature>
<proteinExistence type="predicted"/>
<keyword evidence="2" id="KW-1185">Reference proteome</keyword>
<name>A0A3N4J6Z5_9PEZI</name>
<evidence type="ECO:0000313" key="2">
    <source>
        <dbReference type="Proteomes" id="UP000276215"/>
    </source>
</evidence>
<sequence>MKQTKHLKQSLHEHSGIPISISTVDKSLGETEFPLFCRTGSSPVQTLIAQYPPYATVLSSKERNVFPPTLLSSDC</sequence>
<dbReference type="EMBL" id="ML120443">
    <property type="protein sequence ID" value="RPA94052.1"/>
    <property type="molecule type" value="Genomic_DNA"/>
</dbReference>
<organism evidence="1 2">
    <name type="scientific">Choiromyces venosus 120613-1</name>
    <dbReference type="NCBI Taxonomy" id="1336337"/>
    <lineage>
        <taxon>Eukaryota</taxon>
        <taxon>Fungi</taxon>
        <taxon>Dikarya</taxon>
        <taxon>Ascomycota</taxon>
        <taxon>Pezizomycotina</taxon>
        <taxon>Pezizomycetes</taxon>
        <taxon>Pezizales</taxon>
        <taxon>Tuberaceae</taxon>
        <taxon>Choiromyces</taxon>
    </lineage>
</organism>
<evidence type="ECO:0000313" key="1">
    <source>
        <dbReference type="EMBL" id="RPA94052.1"/>
    </source>
</evidence>